<sequence length="83" mass="9087">MITAIPGSVPLPPMLIRMIIAVMTVIAAGIAPKTSPVTLIRIDRVSKTIPACITKGNLMIATQMSEMRSPQIITFNRWLLRKS</sequence>
<proteinExistence type="predicted"/>
<organism evidence="2">
    <name type="scientific">bioreactor metagenome</name>
    <dbReference type="NCBI Taxonomy" id="1076179"/>
    <lineage>
        <taxon>unclassified sequences</taxon>
        <taxon>metagenomes</taxon>
        <taxon>ecological metagenomes</taxon>
    </lineage>
</organism>
<gene>
    <name evidence="2" type="ORF">SDC9_192411</name>
</gene>
<name>A0A645I953_9ZZZZ</name>
<keyword evidence="1" id="KW-0812">Transmembrane</keyword>
<protein>
    <submittedName>
        <fullName evidence="2">Uncharacterized protein</fullName>
    </submittedName>
</protein>
<keyword evidence="1" id="KW-1133">Transmembrane helix</keyword>
<feature type="transmembrane region" description="Helical" evidence="1">
    <location>
        <begin position="14"/>
        <end position="31"/>
    </location>
</feature>
<dbReference type="EMBL" id="VSSQ01104284">
    <property type="protein sequence ID" value="MPN44844.1"/>
    <property type="molecule type" value="Genomic_DNA"/>
</dbReference>
<reference evidence="2" key="1">
    <citation type="submission" date="2019-08" db="EMBL/GenBank/DDBJ databases">
        <authorList>
            <person name="Kucharzyk K."/>
            <person name="Murdoch R.W."/>
            <person name="Higgins S."/>
            <person name="Loffler F."/>
        </authorList>
    </citation>
    <scope>NUCLEOTIDE SEQUENCE</scope>
</reference>
<evidence type="ECO:0000313" key="2">
    <source>
        <dbReference type="EMBL" id="MPN44844.1"/>
    </source>
</evidence>
<comment type="caution">
    <text evidence="2">The sequence shown here is derived from an EMBL/GenBank/DDBJ whole genome shotgun (WGS) entry which is preliminary data.</text>
</comment>
<accession>A0A645I953</accession>
<evidence type="ECO:0000256" key="1">
    <source>
        <dbReference type="SAM" id="Phobius"/>
    </source>
</evidence>
<dbReference type="AlphaFoldDB" id="A0A645I953"/>
<keyword evidence="1" id="KW-0472">Membrane</keyword>